<evidence type="ECO:0000256" key="3">
    <source>
        <dbReference type="ARBA" id="ARBA00022833"/>
    </source>
</evidence>
<evidence type="ECO:0000256" key="2">
    <source>
        <dbReference type="ARBA" id="ARBA00022771"/>
    </source>
</evidence>
<dbReference type="Gene3D" id="6.10.140.2220">
    <property type="match status" value="1"/>
</dbReference>
<dbReference type="VEuPathDB" id="FungiDB:SeMB42_g03546"/>
<evidence type="ECO:0000313" key="8">
    <source>
        <dbReference type="Proteomes" id="UP000317494"/>
    </source>
</evidence>
<keyword evidence="2 4" id="KW-0863">Zinc-finger</keyword>
<evidence type="ECO:0000256" key="4">
    <source>
        <dbReference type="PROSITE-ProRule" id="PRU00134"/>
    </source>
</evidence>
<keyword evidence="1" id="KW-0479">Metal-binding</keyword>
<evidence type="ECO:0000313" key="7">
    <source>
        <dbReference type="EMBL" id="TPX46841.1"/>
    </source>
</evidence>
<evidence type="ECO:0000313" key="6">
    <source>
        <dbReference type="EMBL" id="TPX44575.1"/>
    </source>
</evidence>
<accession>A0A507CZK1</accession>
<dbReference type="InterPro" id="IPR046341">
    <property type="entry name" value="SET_dom_sf"/>
</dbReference>
<feature type="domain" description="MYND-type" evidence="5">
    <location>
        <begin position="53"/>
        <end position="99"/>
    </location>
</feature>
<dbReference type="AlphaFoldDB" id="A0A507CZK1"/>
<comment type="caution">
    <text evidence="6">The sequence shown here is derived from an EMBL/GenBank/DDBJ whole genome shotgun (WGS) entry which is preliminary data.</text>
</comment>
<dbReference type="GO" id="GO:0008270">
    <property type="term" value="F:zinc ion binding"/>
    <property type="evidence" value="ECO:0007669"/>
    <property type="project" value="UniProtKB-KW"/>
</dbReference>
<evidence type="ECO:0000256" key="1">
    <source>
        <dbReference type="ARBA" id="ARBA00022723"/>
    </source>
</evidence>
<protein>
    <recommendedName>
        <fullName evidence="5">MYND-type domain-containing protein</fullName>
    </recommendedName>
</protein>
<dbReference type="PANTHER" id="PTHR12197:SF292">
    <property type="entry name" value="SET DOMAIN-CONTAINING PROTEIN"/>
    <property type="match status" value="1"/>
</dbReference>
<gene>
    <name evidence="6" type="ORF">SeLEV6574_g04414</name>
    <name evidence="7" type="ORF">SeMB42_g03546</name>
</gene>
<dbReference type="Proteomes" id="UP000320475">
    <property type="component" value="Unassembled WGS sequence"/>
</dbReference>
<dbReference type="SUPFAM" id="SSF82199">
    <property type="entry name" value="SET domain"/>
    <property type="match status" value="1"/>
</dbReference>
<keyword evidence="8" id="KW-1185">Reference proteome</keyword>
<dbReference type="OrthoDB" id="1028014at2759"/>
<dbReference type="InterPro" id="IPR002893">
    <property type="entry name" value="Znf_MYND"/>
</dbReference>
<reference evidence="8 9" key="1">
    <citation type="journal article" date="2019" name="Sci. Rep.">
        <title>Comparative genomics of chytrid fungi reveal insights into the obligate biotrophic and pathogenic lifestyle of Synchytrium endobioticum.</title>
        <authorList>
            <person name="van de Vossenberg B.T.L.H."/>
            <person name="Warris S."/>
            <person name="Nguyen H.D.T."/>
            <person name="van Gent-Pelzer M.P.E."/>
            <person name="Joly D.L."/>
            <person name="van de Geest H.C."/>
            <person name="Bonants P.J.M."/>
            <person name="Smith D.S."/>
            <person name="Levesque C.A."/>
            <person name="van der Lee T.A.J."/>
        </authorList>
    </citation>
    <scope>NUCLEOTIDE SEQUENCE [LARGE SCALE GENOMIC DNA]</scope>
    <source>
        <strain evidence="6 9">LEV6574</strain>
        <strain evidence="7 8">MB42</strain>
    </source>
</reference>
<dbReference type="InterPro" id="IPR050869">
    <property type="entry name" value="H3K4_H4K5_MeTrfase"/>
</dbReference>
<dbReference type="EMBL" id="QEAN01000127">
    <property type="protein sequence ID" value="TPX46841.1"/>
    <property type="molecule type" value="Genomic_DNA"/>
</dbReference>
<sequence length="420" mass="46668">MAAGSSNALLSLAQIPNKGRAFVAPRSIPPGQLLLSVLPYAAVPDCQHLSVVCSHCICRMPNLPDAEQTTIRCAECHVAHYCSYICREQDWNWQHDLECAFVKKLHHRPADVLGLEERNYSADRSSYVIDYTGLLMRVLVRRCRELQGELGDSAPYAISGNKNSSIATFTDVWAMISNADCFSIERLHEFERVARFLASFVEAKLFPLLPSNTTFLPAPSSSLGNSSKALISSLRELVCKEECNSFGLYTFDYKGPCHPRQPYGLALYTPAEIFNHSCIPTVGHVTRPYMGTNIDDERRKFLGSHAEMSFFSYSQLNEGDEATISYVDVSDESPDCGETGGNRRRILKDWLCFDCDCRRCEDDKRGLNSGGGKGPNHIICGLDGCRGFLVPRSLMNQGSDVAGVSVENNAWVCEACKRHH</sequence>
<dbReference type="Gene3D" id="1.10.220.160">
    <property type="match status" value="1"/>
</dbReference>
<organism evidence="6 9">
    <name type="scientific">Synchytrium endobioticum</name>
    <dbReference type="NCBI Taxonomy" id="286115"/>
    <lineage>
        <taxon>Eukaryota</taxon>
        <taxon>Fungi</taxon>
        <taxon>Fungi incertae sedis</taxon>
        <taxon>Chytridiomycota</taxon>
        <taxon>Chytridiomycota incertae sedis</taxon>
        <taxon>Chytridiomycetes</taxon>
        <taxon>Synchytriales</taxon>
        <taxon>Synchytriaceae</taxon>
        <taxon>Synchytrium</taxon>
    </lineage>
</organism>
<dbReference type="PROSITE" id="PS01360">
    <property type="entry name" value="ZF_MYND_1"/>
    <property type="match status" value="1"/>
</dbReference>
<keyword evidence="3" id="KW-0862">Zinc</keyword>
<dbReference type="SUPFAM" id="SSF144232">
    <property type="entry name" value="HIT/MYND zinc finger-like"/>
    <property type="match status" value="1"/>
</dbReference>
<dbReference type="Gene3D" id="2.170.270.10">
    <property type="entry name" value="SET domain"/>
    <property type="match status" value="1"/>
</dbReference>
<name>A0A507CZK1_9FUNG</name>
<dbReference type="PANTHER" id="PTHR12197">
    <property type="entry name" value="HISTONE-LYSINE N-METHYLTRANSFERASE SMYD"/>
    <property type="match status" value="1"/>
</dbReference>
<dbReference type="Proteomes" id="UP000317494">
    <property type="component" value="Unassembled WGS sequence"/>
</dbReference>
<proteinExistence type="predicted"/>
<evidence type="ECO:0000259" key="5">
    <source>
        <dbReference type="PROSITE" id="PS50865"/>
    </source>
</evidence>
<dbReference type="PROSITE" id="PS50865">
    <property type="entry name" value="ZF_MYND_2"/>
    <property type="match status" value="1"/>
</dbReference>
<dbReference type="STRING" id="286115.A0A507CZK1"/>
<dbReference type="EMBL" id="QEAM01000176">
    <property type="protein sequence ID" value="TPX44575.1"/>
    <property type="molecule type" value="Genomic_DNA"/>
</dbReference>
<evidence type="ECO:0000313" key="9">
    <source>
        <dbReference type="Proteomes" id="UP000320475"/>
    </source>
</evidence>